<dbReference type="eggNOG" id="COG1629">
    <property type="taxonomic scope" value="Bacteria"/>
</dbReference>
<dbReference type="InterPro" id="IPR037066">
    <property type="entry name" value="Plug_dom_sf"/>
</dbReference>
<comment type="similarity">
    <text evidence="7">Belongs to the TonB-dependent receptor family.</text>
</comment>
<keyword evidence="6 7" id="KW-0998">Cell outer membrane</keyword>
<gene>
    <name evidence="9" type="ordered locus">Phep_1121</name>
</gene>
<evidence type="ECO:0000313" key="9">
    <source>
        <dbReference type="EMBL" id="ACU03339.1"/>
    </source>
</evidence>
<evidence type="ECO:0000256" key="7">
    <source>
        <dbReference type="PROSITE-ProRule" id="PRU01360"/>
    </source>
</evidence>
<evidence type="ECO:0000259" key="8">
    <source>
        <dbReference type="Pfam" id="PF07715"/>
    </source>
</evidence>
<evidence type="ECO:0000256" key="2">
    <source>
        <dbReference type="ARBA" id="ARBA00022448"/>
    </source>
</evidence>
<organism evidence="9 10">
    <name type="scientific">Pedobacter heparinus (strain ATCC 13125 / DSM 2366 / CIP 104194 / JCM 7457 / NBRC 12017 / NCIMB 9290 / NRRL B-14731 / HIM 762-3)</name>
    <dbReference type="NCBI Taxonomy" id="485917"/>
    <lineage>
        <taxon>Bacteria</taxon>
        <taxon>Pseudomonadati</taxon>
        <taxon>Bacteroidota</taxon>
        <taxon>Sphingobacteriia</taxon>
        <taxon>Sphingobacteriales</taxon>
        <taxon>Sphingobacteriaceae</taxon>
        <taxon>Pedobacter</taxon>
    </lineage>
</organism>
<dbReference type="Gene3D" id="2.170.130.10">
    <property type="entry name" value="TonB-dependent receptor, plug domain"/>
    <property type="match status" value="1"/>
</dbReference>
<dbReference type="Gene3D" id="2.40.170.20">
    <property type="entry name" value="TonB-dependent receptor, beta-barrel domain"/>
    <property type="match status" value="1"/>
</dbReference>
<dbReference type="PROSITE" id="PS52016">
    <property type="entry name" value="TONB_DEPENDENT_REC_3"/>
    <property type="match status" value="1"/>
</dbReference>
<feature type="domain" description="TonB-dependent receptor plug" evidence="8">
    <location>
        <begin position="204"/>
        <end position="317"/>
    </location>
</feature>
<reference evidence="9 10" key="1">
    <citation type="journal article" date="2009" name="Stand. Genomic Sci.">
        <title>Complete genome sequence of Pedobacter heparinus type strain (HIM 762-3).</title>
        <authorList>
            <person name="Han C."/>
            <person name="Spring S."/>
            <person name="Lapidus A."/>
            <person name="Del Rio T.G."/>
            <person name="Tice H."/>
            <person name="Copeland A."/>
            <person name="Cheng J.F."/>
            <person name="Lucas S."/>
            <person name="Chen F."/>
            <person name="Nolan M."/>
            <person name="Bruce D."/>
            <person name="Goodwin L."/>
            <person name="Pitluck S."/>
            <person name="Ivanova N."/>
            <person name="Mavromatis K."/>
            <person name="Mikhailova N."/>
            <person name="Pati A."/>
            <person name="Chen A."/>
            <person name="Palaniappan K."/>
            <person name="Land M."/>
            <person name="Hauser L."/>
            <person name="Chang Y.J."/>
            <person name="Jeffries C.C."/>
            <person name="Saunders E."/>
            <person name="Chertkov O."/>
            <person name="Brettin T."/>
            <person name="Goker M."/>
            <person name="Rohde M."/>
            <person name="Bristow J."/>
            <person name="Eisen J.A."/>
            <person name="Markowitz V."/>
            <person name="Hugenholtz P."/>
            <person name="Kyrpides N.C."/>
            <person name="Klenk H.P."/>
            <person name="Detter J.C."/>
        </authorList>
    </citation>
    <scope>NUCLEOTIDE SEQUENCE [LARGE SCALE GENOMIC DNA]</scope>
    <source>
        <strain evidence="10">ATCC 13125 / DSM 2366 / CIP 104194 / JCM 7457 / NBRC 12017 / NCIMB 9290 / NRRL B-14731 / HIM 762-3</strain>
    </source>
</reference>
<dbReference type="InterPro" id="IPR008969">
    <property type="entry name" value="CarboxyPept-like_regulatory"/>
</dbReference>
<keyword evidence="5 7" id="KW-0472">Membrane</keyword>
<keyword evidence="3 7" id="KW-1134">Transmembrane beta strand</keyword>
<dbReference type="InterPro" id="IPR023997">
    <property type="entry name" value="TonB-dep_OMP_SusC/RagA_CS"/>
</dbReference>
<dbReference type="KEGG" id="phe:Phep_1121"/>
<keyword evidence="9" id="KW-0675">Receptor</keyword>
<dbReference type="FunFam" id="2.170.130.10:FF:000003">
    <property type="entry name" value="SusC/RagA family TonB-linked outer membrane protein"/>
    <property type="match status" value="1"/>
</dbReference>
<evidence type="ECO:0000256" key="6">
    <source>
        <dbReference type="ARBA" id="ARBA00023237"/>
    </source>
</evidence>
<evidence type="ECO:0000256" key="5">
    <source>
        <dbReference type="ARBA" id="ARBA00023136"/>
    </source>
</evidence>
<dbReference type="InterPro" id="IPR036942">
    <property type="entry name" value="Beta-barrel_TonB_sf"/>
</dbReference>
<dbReference type="SUPFAM" id="SSF49464">
    <property type="entry name" value="Carboxypeptidase regulatory domain-like"/>
    <property type="match status" value="1"/>
</dbReference>
<dbReference type="RefSeq" id="WP_012781283.1">
    <property type="nucleotide sequence ID" value="NC_013061.1"/>
</dbReference>
<dbReference type="Proteomes" id="UP000000852">
    <property type="component" value="Chromosome"/>
</dbReference>
<accession>C6Y3R0</accession>
<dbReference type="HOGENOM" id="CLU_004317_1_1_10"/>
<dbReference type="InterPro" id="IPR023996">
    <property type="entry name" value="TonB-dep_OMP_SusC/RagA"/>
</dbReference>
<dbReference type="STRING" id="485917.Phep_1121"/>
<dbReference type="GO" id="GO:0009279">
    <property type="term" value="C:cell outer membrane"/>
    <property type="evidence" value="ECO:0007669"/>
    <property type="project" value="UniProtKB-SubCell"/>
</dbReference>
<proteinExistence type="inferred from homology"/>
<name>C6Y3R0_PEDHD</name>
<dbReference type="SUPFAM" id="SSF56935">
    <property type="entry name" value="Porins"/>
    <property type="match status" value="1"/>
</dbReference>
<dbReference type="InterPro" id="IPR012910">
    <property type="entry name" value="Plug_dom"/>
</dbReference>
<dbReference type="Gene3D" id="2.60.40.1120">
    <property type="entry name" value="Carboxypeptidase-like, regulatory domain"/>
    <property type="match status" value="1"/>
</dbReference>
<keyword evidence="2 7" id="KW-0813">Transport</keyword>
<sequence>MKLITLLITIAFIHISIKGYGQITLNQKNAALGKIFQTIEKQTGYVFLYTDKELTRIKIDIQVKNAPIEVTLKECFKNLPYTFKIVENNILLKKEDDIVVLPETAAAGSEIQLQGTVSDDKGAALPGATIRVEHSSIGTIAGLDGTFTLQVPDAKVMLIFSYVGFVTKKVRLNGLARMEVSLTEDAAAFAEIQVVGYGIQKRANVVGAISNINMKELRKAAPSNLSNALGGRVPGIISRMGDGTPGGVQNRFSNGNADDAQIYLRGRASMNNTSALVLIDGVEGSLSRINPEDIEQFSVLKDASATAVYGVRGANGVILITTRKGSIGAPKIGITSQIRMQKVLDFPNFLRSYDFAMLNNEARKNQGLPEIYSAEDLEHYRTGDDPYGWPDVDWKEVLLKDQFYEQQYVGNVYGGTERVSYYLSGEYNQSGGAFIENKEKNTQYRYRRYNLRTNFDFKITKTTDLGVKLNGRLNDLHYPLKGESSGQRVTGPGWSDITARAPLTAPVYNPNGTYANGGSDLPGNPVAEYMEGGFAQRLQSGLESNFTLNQKLDFVTPGLSFRGLFAANFGSGSAKALNSRSAEIWAYDKITKTYTLMFGAGIPTYTLGSNFSDFNRIQQVEAALNYDKAIGMNHKITAMGIATQTTKEASFIVPTIFKGMAGRLTYAYKDKYLAEGNVGYNGSDAFSKSKRYAFFPSGALGWVASEESFIKDNVKFLDFLKFRGSYGEVGNDRLGFGYSNLYIYSFRNPLAAETPGTSTTVNGYYSLGTTPNQILPILEGTLGNPNVTWEVARKADIGVEAKLFKSRLSFEADVFLEKRNDILINRFDIPLISGLVPAKLPALNAGKATNKGYELSLSYSDNIGGFGFTVGGNYTFVRNTIDYMAETPKKYPWQEQTGKQIGMLAPQFIWTGKFYSEEDLTNNAVPKPVAKVWAGELMFKDLNGDGKIDSDDKAYTGYGQIPEKIFGINLNMDYKNFYLNTFWQGASNVVINPTAGMRLEYAGYGYNVQEFHKEDRWVYDPSRGLDTRATAKYPLLMLGGAPQTRELSTFHVLNGEYLRLKAAEFGYTFPKTLITKLHIADLRVFVSGSNLLTFSHLKRYHIDPEYLGNNIPGQMVAGQGEANGLGSGAWSPQNKFYAFGLNVTF</sequence>
<dbReference type="NCBIfam" id="TIGR04056">
    <property type="entry name" value="OMP_RagA_SusC"/>
    <property type="match status" value="1"/>
</dbReference>
<protein>
    <submittedName>
        <fullName evidence="9">TonB-dependent receptor plug</fullName>
    </submittedName>
</protein>
<dbReference type="AlphaFoldDB" id="C6Y3R0"/>
<dbReference type="NCBIfam" id="TIGR04057">
    <property type="entry name" value="SusC_RagA_signa"/>
    <property type="match status" value="1"/>
</dbReference>
<comment type="subcellular location">
    <subcellularLocation>
        <location evidence="1 7">Cell outer membrane</location>
        <topology evidence="1 7">Multi-pass membrane protein</topology>
    </subcellularLocation>
</comment>
<evidence type="ECO:0000256" key="3">
    <source>
        <dbReference type="ARBA" id="ARBA00022452"/>
    </source>
</evidence>
<evidence type="ECO:0000313" key="10">
    <source>
        <dbReference type="Proteomes" id="UP000000852"/>
    </source>
</evidence>
<keyword evidence="4 7" id="KW-0812">Transmembrane</keyword>
<evidence type="ECO:0000256" key="4">
    <source>
        <dbReference type="ARBA" id="ARBA00022692"/>
    </source>
</evidence>
<evidence type="ECO:0000256" key="1">
    <source>
        <dbReference type="ARBA" id="ARBA00004571"/>
    </source>
</evidence>
<dbReference type="Pfam" id="PF13715">
    <property type="entry name" value="CarbopepD_reg_2"/>
    <property type="match status" value="1"/>
</dbReference>
<dbReference type="EMBL" id="CP001681">
    <property type="protein sequence ID" value="ACU03339.1"/>
    <property type="molecule type" value="Genomic_DNA"/>
</dbReference>
<dbReference type="InterPro" id="IPR039426">
    <property type="entry name" value="TonB-dep_rcpt-like"/>
</dbReference>
<keyword evidence="10" id="KW-1185">Reference proteome</keyword>
<dbReference type="Pfam" id="PF07715">
    <property type="entry name" value="Plug"/>
    <property type="match status" value="1"/>
</dbReference>